<dbReference type="AlphaFoldDB" id="A0A832XI92"/>
<evidence type="ECO:0008006" key="3">
    <source>
        <dbReference type="Google" id="ProtNLM"/>
    </source>
</evidence>
<gene>
    <name evidence="1" type="ORF">H1016_02790</name>
</gene>
<evidence type="ECO:0000313" key="1">
    <source>
        <dbReference type="EMBL" id="HIK00441.1"/>
    </source>
</evidence>
<accession>A0A832XI92</accession>
<comment type="caution">
    <text evidence="1">The sequence shown here is derived from an EMBL/GenBank/DDBJ whole genome shotgun (WGS) entry which is preliminary data.</text>
</comment>
<dbReference type="EMBL" id="DVAB01000023">
    <property type="protein sequence ID" value="HIK00441.1"/>
    <property type="molecule type" value="Genomic_DNA"/>
</dbReference>
<protein>
    <recommendedName>
        <fullName evidence="3">DUF5679 domain-containing protein</fullName>
    </recommendedName>
</protein>
<dbReference type="Proteomes" id="UP000646946">
    <property type="component" value="Unassembled WGS sequence"/>
</dbReference>
<evidence type="ECO:0000313" key="2">
    <source>
        <dbReference type="Proteomes" id="UP000646946"/>
    </source>
</evidence>
<name>A0A832XI92_9ARCH</name>
<sequence>MGEKFYCVKCKEKNVTSDVKEVKTYTVKGKKKYALKGKHDKCGTKLTKFCNEATANKYK</sequence>
<proteinExistence type="predicted"/>
<organism evidence="1 2">
    <name type="scientific">Candidatus Naiadarchaeum limnaeum</name>
    <dbReference type="NCBI Taxonomy" id="2756139"/>
    <lineage>
        <taxon>Archaea</taxon>
        <taxon>Candidatus Undinarchaeota</taxon>
        <taxon>Candidatus Undinarchaeia</taxon>
        <taxon>Candidatus Naiadarchaeales</taxon>
        <taxon>Candidatus Naiadarchaeaceae</taxon>
        <taxon>Candidatus Naiadarchaeum</taxon>
    </lineage>
</organism>
<keyword evidence="2" id="KW-1185">Reference proteome</keyword>
<reference evidence="1 2" key="1">
    <citation type="journal article" name="Nat. Commun.">
        <title>Undinarchaeota illuminate DPANN phylogeny and the impact of gene transfer on archaeal evolution.</title>
        <authorList>
            <person name="Dombrowski N."/>
            <person name="Williams T.A."/>
            <person name="Sun J."/>
            <person name="Woodcroft B.J."/>
            <person name="Lee J.H."/>
            <person name="Minh B.Q."/>
            <person name="Rinke C."/>
            <person name="Spang A."/>
        </authorList>
    </citation>
    <scope>NUCLEOTIDE SEQUENCE [LARGE SCALE GENOMIC DNA]</scope>
    <source>
        <strain evidence="1">MAG_bin1129</strain>
    </source>
</reference>